<dbReference type="AlphaFoldDB" id="A0A6A6H3Y3"/>
<protein>
    <recommendedName>
        <fullName evidence="4">rRNA-processing protein FYV7</fullName>
    </recommendedName>
</protein>
<dbReference type="Proteomes" id="UP000800092">
    <property type="component" value="Unassembled WGS sequence"/>
</dbReference>
<feature type="region of interest" description="Disordered" evidence="1">
    <location>
        <begin position="61"/>
        <end position="224"/>
    </location>
</feature>
<keyword evidence="3" id="KW-1185">Reference proteome</keyword>
<evidence type="ECO:0000313" key="2">
    <source>
        <dbReference type="EMBL" id="KAF2232599.1"/>
    </source>
</evidence>
<dbReference type="PANTHER" id="PTHR41805">
    <property type="entry name" value="EXPRESSED PROTEIN"/>
    <property type="match status" value="1"/>
</dbReference>
<dbReference type="PANTHER" id="PTHR41805:SF1">
    <property type="entry name" value="RRNA-PROCESSING PROTEIN FYV7"/>
    <property type="match status" value="1"/>
</dbReference>
<dbReference type="EMBL" id="ML991814">
    <property type="protein sequence ID" value="KAF2232599.1"/>
    <property type="molecule type" value="Genomic_DNA"/>
</dbReference>
<feature type="region of interest" description="Disordered" evidence="1">
    <location>
        <begin position="1"/>
        <end position="44"/>
    </location>
</feature>
<reference evidence="2" key="1">
    <citation type="journal article" date="2020" name="Stud. Mycol.">
        <title>101 Dothideomycetes genomes: a test case for predicting lifestyles and emergence of pathogens.</title>
        <authorList>
            <person name="Haridas S."/>
            <person name="Albert R."/>
            <person name="Binder M."/>
            <person name="Bloem J."/>
            <person name="Labutti K."/>
            <person name="Salamov A."/>
            <person name="Andreopoulos B."/>
            <person name="Baker S."/>
            <person name="Barry K."/>
            <person name="Bills G."/>
            <person name="Bluhm B."/>
            <person name="Cannon C."/>
            <person name="Castanera R."/>
            <person name="Culley D."/>
            <person name="Daum C."/>
            <person name="Ezra D."/>
            <person name="Gonzalez J."/>
            <person name="Henrissat B."/>
            <person name="Kuo A."/>
            <person name="Liang C."/>
            <person name="Lipzen A."/>
            <person name="Lutzoni F."/>
            <person name="Magnuson J."/>
            <person name="Mondo S."/>
            <person name="Nolan M."/>
            <person name="Ohm R."/>
            <person name="Pangilinan J."/>
            <person name="Park H.-J."/>
            <person name="Ramirez L."/>
            <person name="Alfaro M."/>
            <person name="Sun H."/>
            <person name="Tritt A."/>
            <person name="Yoshinaga Y."/>
            <person name="Zwiers L.-H."/>
            <person name="Turgeon B."/>
            <person name="Goodwin S."/>
            <person name="Spatafora J."/>
            <person name="Crous P."/>
            <person name="Grigoriev I."/>
        </authorList>
    </citation>
    <scope>NUCLEOTIDE SEQUENCE</scope>
    <source>
        <strain evidence="2">Tuck. ex Michener</strain>
    </source>
</reference>
<gene>
    <name evidence="2" type="ORF">EV356DRAFT_568672</name>
</gene>
<evidence type="ECO:0000256" key="1">
    <source>
        <dbReference type="SAM" id="MobiDB-lite"/>
    </source>
</evidence>
<feature type="compositionally biased region" description="Basic residues" evidence="1">
    <location>
        <begin position="152"/>
        <end position="162"/>
    </location>
</feature>
<name>A0A6A6H3Y3_VIRVR</name>
<evidence type="ECO:0008006" key="4">
    <source>
        <dbReference type="Google" id="ProtNLM"/>
    </source>
</evidence>
<sequence>MGQKRPRDDADSALAKPPEEKRVRKGFSVGPANLPDGTYKRKVQKIKKDLIQRAKLKKRYAKLKAREQEEAQKSKAPPTVTSHIPEHHEEDTKDEVEDDTDSDDFAGFSSEPPKLDVPDTSATLPVKPSSANDLTDDQHASIEQAPDEQVHPQRRQRVRPHTFGREEAYANTKRKEAEERQKAREEAAQQRQQKLEERERFRRAMAKAKAPGRDGKRKLGRESKVLLEKVKKVMAS</sequence>
<proteinExistence type="predicted"/>
<dbReference type="OrthoDB" id="3946327at2759"/>
<feature type="compositionally biased region" description="Basic and acidic residues" evidence="1">
    <location>
        <begin position="163"/>
        <end position="202"/>
    </location>
</feature>
<feature type="compositionally biased region" description="Basic and acidic residues" evidence="1">
    <location>
        <begin position="1"/>
        <end position="10"/>
    </location>
</feature>
<feature type="compositionally biased region" description="Basic and acidic residues" evidence="1">
    <location>
        <begin position="64"/>
        <end position="73"/>
    </location>
</feature>
<organism evidence="2 3">
    <name type="scientific">Viridothelium virens</name>
    <name type="common">Speckled blister lichen</name>
    <name type="synonym">Trypethelium virens</name>
    <dbReference type="NCBI Taxonomy" id="1048519"/>
    <lineage>
        <taxon>Eukaryota</taxon>
        <taxon>Fungi</taxon>
        <taxon>Dikarya</taxon>
        <taxon>Ascomycota</taxon>
        <taxon>Pezizomycotina</taxon>
        <taxon>Dothideomycetes</taxon>
        <taxon>Dothideomycetes incertae sedis</taxon>
        <taxon>Trypetheliales</taxon>
        <taxon>Trypetheliaceae</taxon>
        <taxon>Viridothelium</taxon>
    </lineage>
</organism>
<accession>A0A6A6H3Y3</accession>
<feature type="compositionally biased region" description="Acidic residues" evidence="1">
    <location>
        <begin position="92"/>
        <end position="104"/>
    </location>
</feature>
<evidence type="ECO:0000313" key="3">
    <source>
        <dbReference type="Proteomes" id="UP000800092"/>
    </source>
</evidence>